<feature type="compositionally biased region" description="Basic residues" evidence="1">
    <location>
        <begin position="142"/>
        <end position="164"/>
    </location>
</feature>
<sequence>DHEVCGNADGRGDRGADRTGAPAGPWGVRGVAGGAGGDVPVGVPGQAVRARLLDPVGAVVAERRVADAGVPGELGQRPVRGALQGHRRGGLGGLAVHARPRRDRHRAAARHRDARRRHLRGAAVRADVDGRAPAGEQPGPGRPHRRGAGRDRRGRGPRRGHRRPGPLVEAPAGRPRPPLAGL</sequence>
<feature type="region of interest" description="Disordered" evidence="1">
    <location>
        <begin position="71"/>
        <end position="182"/>
    </location>
</feature>
<reference evidence="2" key="1">
    <citation type="submission" date="2020-02" db="EMBL/GenBank/DDBJ databases">
        <authorList>
            <person name="Meier V. D."/>
        </authorList>
    </citation>
    <scope>NUCLEOTIDE SEQUENCE</scope>
    <source>
        <strain evidence="2">AVDCRST_MAG41</strain>
    </source>
</reference>
<feature type="non-terminal residue" evidence="2">
    <location>
        <position position="182"/>
    </location>
</feature>
<feature type="region of interest" description="Disordered" evidence="1">
    <location>
        <begin position="1"/>
        <end position="39"/>
    </location>
</feature>
<organism evidence="2">
    <name type="scientific">uncultured Mycobacteriales bacterium</name>
    <dbReference type="NCBI Taxonomy" id="581187"/>
    <lineage>
        <taxon>Bacteria</taxon>
        <taxon>Bacillati</taxon>
        <taxon>Actinomycetota</taxon>
        <taxon>Actinomycetes</taxon>
        <taxon>Mycobacteriales</taxon>
        <taxon>environmental samples</taxon>
    </lineage>
</organism>
<feature type="compositionally biased region" description="Basic and acidic residues" evidence="1">
    <location>
        <begin position="1"/>
        <end position="17"/>
    </location>
</feature>
<proteinExistence type="predicted"/>
<dbReference type="EMBL" id="CADCTP010000083">
    <property type="protein sequence ID" value="CAA9227089.1"/>
    <property type="molecule type" value="Genomic_DNA"/>
</dbReference>
<feature type="compositionally biased region" description="Basic residues" evidence="1">
    <location>
        <begin position="98"/>
        <end position="120"/>
    </location>
</feature>
<evidence type="ECO:0000256" key="1">
    <source>
        <dbReference type="SAM" id="MobiDB-lite"/>
    </source>
</evidence>
<accession>A0A6J4HM32</accession>
<name>A0A6J4HM32_9ACTN</name>
<feature type="compositionally biased region" description="Low complexity" evidence="1">
    <location>
        <begin position="18"/>
        <end position="29"/>
    </location>
</feature>
<protein>
    <submittedName>
        <fullName evidence="2">Putative integral membrane protein SCJ12.13c</fullName>
    </submittedName>
</protein>
<evidence type="ECO:0000313" key="2">
    <source>
        <dbReference type="EMBL" id="CAA9227089.1"/>
    </source>
</evidence>
<feature type="non-terminal residue" evidence="2">
    <location>
        <position position="1"/>
    </location>
</feature>
<feature type="compositionally biased region" description="Gly residues" evidence="1">
    <location>
        <begin position="30"/>
        <end position="39"/>
    </location>
</feature>
<dbReference type="AlphaFoldDB" id="A0A6J4HM32"/>
<gene>
    <name evidence="2" type="ORF">AVDCRST_MAG41-958</name>
</gene>